<dbReference type="InterPro" id="IPR025736">
    <property type="entry name" value="PucR_C-HTH_dom"/>
</dbReference>
<feature type="domain" description="Purine catabolism PurC-like" evidence="1">
    <location>
        <begin position="23"/>
        <end position="128"/>
    </location>
</feature>
<evidence type="ECO:0000313" key="4">
    <source>
        <dbReference type="Proteomes" id="UP000334990"/>
    </source>
</evidence>
<dbReference type="OrthoDB" id="8450798at2"/>
<dbReference type="InterPro" id="IPR012914">
    <property type="entry name" value="PucR_dom"/>
</dbReference>
<dbReference type="EMBL" id="BLAD01000070">
    <property type="protein sequence ID" value="GES03545.1"/>
    <property type="molecule type" value="Genomic_DNA"/>
</dbReference>
<evidence type="ECO:0000313" key="3">
    <source>
        <dbReference type="EMBL" id="GES03545.1"/>
    </source>
</evidence>
<organism evidence="3 4">
    <name type="scientific">Acrocarpospora corrugata</name>
    <dbReference type="NCBI Taxonomy" id="35763"/>
    <lineage>
        <taxon>Bacteria</taxon>
        <taxon>Bacillati</taxon>
        <taxon>Actinomycetota</taxon>
        <taxon>Actinomycetes</taxon>
        <taxon>Streptosporangiales</taxon>
        <taxon>Streptosporangiaceae</taxon>
        <taxon>Acrocarpospora</taxon>
    </lineage>
</organism>
<reference evidence="3 4" key="1">
    <citation type="submission" date="2019-10" db="EMBL/GenBank/DDBJ databases">
        <title>Whole genome shotgun sequence of Acrocarpospora corrugata NBRC 13972.</title>
        <authorList>
            <person name="Ichikawa N."/>
            <person name="Kimura A."/>
            <person name="Kitahashi Y."/>
            <person name="Komaki H."/>
            <person name="Oguchi A."/>
        </authorList>
    </citation>
    <scope>NUCLEOTIDE SEQUENCE [LARGE SCALE GENOMIC DNA]</scope>
    <source>
        <strain evidence="3 4">NBRC 13972</strain>
    </source>
</reference>
<name>A0A5M3W3D2_9ACTN</name>
<dbReference type="RefSeq" id="WP_155339705.1">
    <property type="nucleotide sequence ID" value="NZ_BAAABN010000042.1"/>
</dbReference>
<sequence>MALSLDQLMAETVLELSLVTPTSPDLLKRAVRWVASTELVDPAPFLRGGELLLTTGAFIQANDQEGWRTFADRLKHKRVTAIGFGCGLTHADVPRALVESATAVGLPVLLVPYSVPFVRISEFVADMIVADRFKDMGRASNLAAELAQLISNEAPLMTLLGRIAEEIGGEAAILDIDGRVVASWPLHREWRMDLVLQGLATSGTTGYHAVPLDQAGAHDHILVGRSGMAVESVRMAMSSAATLVAIDLTRRLQEEPSNATRMAAVLTGLTDWTTPTPTLVRALRVAGFESDVPTVVLLAAPKPAFSAGYSLRLRLAVEQVLPVVRSVRSGELLVLFAQGGTGDTTGEVLEVLRREMPGRAIVVAGPARDAEEIRLVLASARAMVTEELARPQRSRAFDLTSIVAAAAGRGGQHAAREVLQPLIDHDAKADGQLTHTLRTYLRLDARQHATAEALHVHRNTLRYRLTQIGRLLEADLDSLETLVICNLAFRLYDAAGG</sequence>
<accession>A0A5M3W3D2</accession>
<dbReference type="Gene3D" id="1.10.10.2840">
    <property type="entry name" value="PucR C-terminal helix-turn-helix domain"/>
    <property type="match status" value="1"/>
</dbReference>
<comment type="caution">
    <text evidence="3">The sequence shown here is derived from an EMBL/GenBank/DDBJ whole genome shotgun (WGS) entry which is preliminary data.</text>
</comment>
<keyword evidence="4" id="KW-1185">Reference proteome</keyword>
<evidence type="ECO:0000259" key="1">
    <source>
        <dbReference type="Pfam" id="PF07905"/>
    </source>
</evidence>
<dbReference type="AlphaFoldDB" id="A0A5M3W3D2"/>
<gene>
    <name evidence="3" type="ORF">Acor_56110</name>
</gene>
<dbReference type="PANTHER" id="PTHR33744">
    <property type="entry name" value="CARBOHYDRATE DIACID REGULATOR"/>
    <property type="match status" value="1"/>
</dbReference>
<protein>
    <submittedName>
        <fullName evidence="3">Putative regulatory protein</fullName>
    </submittedName>
</protein>
<dbReference type="Pfam" id="PF07905">
    <property type="entry name" value="PucR"/>
    <property type="match status" value="1"/>
</dbReference>
<dbReference type="InterPro" id="IPR051448">
    <property type="entry name" value="CdaR-like_regulators"/>
</dbReference>
<evidence type="ECO:0000259" key="2">
    <source>
        <dbReference type="Pfam" id="PF13556"/>
    </source>
</evidence>
<feature type="domain" description="PucR C-terminal helix-turn-helix" evidence="2">
    <location>
        <begin position="433"/>
        <end position="490"/>
    </location>
</feature>
<dbReference type="Pfam" id="PF13556">
    <property type="entry name" value="HTH_30"/>
    <property type="match status" value="1"/>
</dbReference>
<dbReference type="PANTHER" id="PTHR33744:SF7">
    <property type="entry name" value="PUCR FAMILY TRANSCRIPTIONAL REGULATOR"/>
    <property type="match status" value="1"/>
</dbReference>
<dbReference type="InterPro" id="IPR042070">
    <property type="entry name" value="PucR_C-HTH_sf"/>
</dbReference>
<proteinExistence type="predicted"/>
<dbReference type="Proteomes" id="UP000334990">
    <property type="component" value="Unassembled WGS sequence"/>
</dbReference>